<accession>A0A9N9D7J3</accession>
<dbReference type="EMBL" id="CAJVPS010006469">
    <property type="protein sequence ID" value="CAG8625639.1"/>
    <property type="molecule type" value="Genomic_DNA"/>
</dbReference>
<dbReference type="Proteomes" id="UP000789508">
    <property type="component" value="Unassembled WGS sequence"/>
</dbReference>
<protein>
    <submittedName>
        <fullName evidence="1">9627_t:CDS:1</fullName>
    </submittedName>
</protein>
<comment type="caution">
    <text evidence="1">The sequence shown here is derived from an EMBL/GenBank/DDBJ whole genome shotgun (WGS) entry which is preliminary data.</text>
</comment>
<organism evidence="1 2">
    <name type="scientific">Ambispora leptoticha</name>
    <dbReference type="NCBI Taxonomy" id="144679"/>
    <lineage>
        <taxon>Eukaryota</taxon>
        <taxon>Fungi</taxon>
        <taxon>Fungi incertae sedis</taxon>
        <taxon>Mucoromycota</taxon>
        <taxon>Glomeromycotina</taxon>
        <taxon>Glomeromycetes</taxon>
        <taxon>Archaeosporales</taxon>
        <taxon>Ambisporaceae</taxon>
        <taxon>Ambispora</taxon>
    </lineage>
</organism>
<dbReference type="OrthoDB" id="1939479at2759"/>
<dbReference type="AlphaFoldDB" id="A0A9N9D7J3"/>
<gene>
    <name evidence="1" type="ORF">ALEPTO_LOCUS9147</name>
</gene>
<reference evidence="1" key="1">
    <citation type="submission" date="2021-06" db="EMBL/GenBank/DDBJ databases">
        <authorList>
            <person name="Kallberg Y."/>
            <person name="Tangrot J."/>
            <person name="Rosling A."/>
        </authorList>
    </citation>
    <scope>NUCLEOTIDE SEQUENCE</scope>
    <source>
        <strain evidence="1">FL130A</strain>
    </source>
</reference>
<evidence type="ECO:0000313" key="1">
    <source>
        <dbReference type="EMBL" id="CAG8625639.1"/>
    </source>
</evidence>
<evidence type="ECO:0000313" key="2">
    <source>
        <dbReference type="Proteomes" id="UP000789508"/>
    </source>
</evidence>
<name>A0A9N9D7J3_9GLOM</name>
<proteinExistence type="predicted"/>
<sequence length="186" mass="21240">MENFNNRLVRAYVDVDILDNVPPFYIGRTCPVYNTPRHNNLRITGAQIFDSHDVDEQLTENEESEMNGIIDNKNKQHESVSKLGNVTIMANSLSTPDDVSEDLHRSQKIDILNVNRLINLLSERGVANDNFNKVLKWLSRADVTDLYALKQLLVLVHLGSANHWNLLRFVQAYRALKGLPDDRNGM</sequence>
<keyword evidence="2" id="KW-1185">Reference proteome</keyword>